<sequence length="240" mass="27127">MARPKRCRRVCFEPVFNQYGPYGMKDNEELILNVDEFEVIRLIDFEKKTHEQCAKQMDISRTTVTEIYEQARYKIADSLVNGKCLHITGGHYRLYEDLMKRKGEQIMRIAVTYEDGKVFQHFGHTQQFKIYDVDNQKVVKSEVVDTMGSGHGALAGFLTNLNVDVLICGGIGQGAKNALASMNIKLYGGVSGEADDVVEALLNDQLEYNENVQCSHHEHGHDHSCGEHHCGEDKHHCSGH</sequence>
<dbReference type="Gene3D" id="1.10.10.10">
    <property type="entry name" value="Winged helix-like DNA-binding domain superfamily/Winged helix DNA-binding domain"/>
    <property type="match status" value="1"/>
</dbReference>
<keyword evidence="3" id="KW-0238">DNA-binding</keyword>
<dbReference type="EMBL" id="SMCQ01000016">
    <property type="protein sequence ID" value="TCV96537.1"/>
    <property type="molecule type" value="Genomic_DNA"/>
</dbReference>
<dbReference type="Proteomes" id="UP000295515">
    <property type="component" value="Unassembled WGS sequence"/>
</dbReference>
<organism evidence="3 4">
    <name type="scientific">Longibaculum muris</name>
    <dbReference type="NCBI Taxonomy" id="1796628"/>
    <lineage>
        <taxon>Bacteria</taxon>
        <taxon>Bacillati</taxon>
        <taxon>Bacillota</taxon>
        <taxon>Erysipelotrichia</taxon>
        <taxon>Erysipelotrichales</taxon>
        <taxon>Coprobacillaceae</taxon>
        <taxon>Longibaculum</taxon>
    </lineage>
</organism>
<dbReference type="InterPro" id="IPR002852">
    <property type="entry name" value="UPF0251"/>
</dbReference>
<dbReference type="SUPFAM" id="SSF88659">
    <property type="entry name" value="Sigma3 and sigma4 domains of RNA polymerase sigma factors"/>
    <property type="match status" value="1"/>
</dbReference>
<dbReference type="InterPro" id="IPR003731">
    <property type="entry name" value="Di-Nase_FeMo-co_biosynth"/>
</dbReference>
<evidence type="ECO:0000256" key="1">
    <source>
        <dbReference type="ARBA" id="ARBA00009350"/>
    </source>
</evidence>
<dbReference type="InterPro" id="IPR036388">
    <property type="entry name" value="WH-like_DNA-bd_sf"/>
</dbReference>
<gene>
    <name evidence="3" type="ORF">EDD60_11633</name>
</gene>
<comment type="caution">
    <text evidence="3">The sequence shown here is derived from an EMBL/GenBank/DDBJ whole genome shotgun (WGS) entry which is preliminary data.</text>
</comment>
<comment type="similarity">
    <text evidence="1">Belongs to the UPF0251 family.</text>
</comment>
<dbReference type="SUPFAM" id="SSF53146">
    <property type="entry name" value="Nitrogenase accessory factor-like"/>
    <property type="match status" value="1"/>
</dbReference>
<dbReference type="Gene3D" id="3.30.420.130">
    <property type="entry name" value="Dinitrogenase iron-molybdenum cofactor biosynthesis domain"/>
    <property type="match status" value="1"/>
</dbReference>
<dbReference type="InterPro" id="IPR036105">
    <property type="entry name" value="DiNase_FeMo-co_biosyn_sf"/>
</dbReference>
<dbReference type="InterPro" id="IPR033913">
    <property type="entry name" value="MTH1175_dom"/>
</dbReference>
<evidence type="ECO:0000313" key="4">
    <source>
        <dbReference type="Proteomes" id="UP000295515"/>
    </source>
</evidence>
<dbReference type="AlphaFoldDB" id="A0A4R3YU77"/>
<dbReference type="Pfam" id="PF02579">
    <property type="entry name" value="Nitro_FeMo-Co"/>
    <property type="match status" value="1"/>
</dbReference>
<evidence type="ECO:0000313" key="3">
    <source>
        <dbReference type="EMBL" id="TCV96537.1"/>
    </source>
</evidence>
<dbReference type="InterPro" id="IPR013324">
    <property type="entry name" value="RNA_pol_sigma_r3/r4-like"/>
</dbReference>
<dbReference type="PANTHER" id="PTHR37478">
    <property type="match status" value="1"/>
</dbReference>
<name>A0A4R3YU77_9FIRM</name>
<reference evidence="3 4" key="1">
    <citation type="submission" date="2019-03" db="EMBL/GenBank/DDBJ databases">
        <title>Genomic Encyclopedia of Type Strains, Phase IV (KMG-IV): sequencing the most valuable type-strain genomes for metagenomic binning, comparative biology and taxonomic classification.</title>
        <authorList>
            <person name="Goeker M."/>
        </authorList>
    </citation>
    <scope>NUCLEOTIDE SEQUENCE [LARGE SCALE GENOMIC DNA]</scope>
    <source>
        <strain evidence="3 4">DSM 29487</strain>
    </source>
</reference>
<dbReference type="PANTHER" id="PTHR37478:SF2">
    <property type="entry name" value="UPF0251 PROTEIN TK0562"/>
    <property type="match status" value="1"/>
</dbReference>
<dbReference type="Pfam" id="PF02001">
    <property type="entry name" value="DUF134"/>
    <property type="match status" value="1"/>
</dbReference>
<dbReference type="GeneID" id="98915952"/>
<dbReference type="RefSeq" id="WP_066448065.1">
    <property type="nucleotide sequence ID" value="NZ_JANKBF010000009.1"/>
</dbReference>
<feature type="domain" description="Dinitrogenase iron-molybdenum cofactor biosynthesis" evidence="2">
    <location>
        <begin position="115"/>
        <end position="202"/>
    </location>
</feature>
<accession>A0A4R3YU77</accession>
<dbReference type="GO" id="GO:0003677">
    <property type="term" value="F:DNA binding"/>
    <property type="evidence" value="ECO:0007669"/>
    <property type="project" value="UniProtKB-KW"/>
</dbReference>
<proteinExistence type="inferred from homology"/>
<dbReference type="CDD" id="cd00851">
    <property type="entry name" value="MTH1175"/>
    <property type="match status" value="1"/>
</dbReference>
<keyword evidence="4" id="KW-1185">Reference proteome</keyword>
<evidence type="ECO:0000259" key="2">
    <source>
        <dbReference type="Pfam" id="PF02579"/>
    </source>
</evidence>
<protein>
    <submittedName>
        <fullName evidence="3">Putative DNA-binding protein (UPF0251 family)</fullName>
    </submittedName>
</protein>